<reference evidence="2" key="1">
    <citation type="journal article" date="2022" name="Int. J. Mol. Sci.">
        <title>Draft Genome of Tanacetum Coccineum: Genomic Comparison of Closely Related Tanacetum-Family Plants.</title>
        <authorList>
            <person name="Yamashiro T."/>
            <person name="Shiraishi A."/>
            <person name="Nakayama K."/>
            <person name="Satake H."/>
        </authorList>
    </citation>
    <scope>NUCLEOTIDE SEQUENCE</scope>
</reference>
<protein>
    <submittedName>
        <fullName evidence="2">Uncharacterized protein</fullName>
    </submittedName>
</protein>
<feature type="region of interest" description="Disordered" evidence="1">
    <location>
        <begin position="1"/>
        <end position="63"/>
    </location>
</feature>
<dbReference type="Proteomes" id="UP001151760">
    <property type="component" value="Unassembled WGS sequence"/>
</dbReference>
<reference evidence="2" key="2">
    <citation type="submission" date="2022-01" db="EMBL/GenBank/DDBJ databases">
        <authorList>
            <person name="Yamashiro T."/>
            <person name="Shiraishi A."/>
            <person name="Satake H."/>
            <person name="Nakayama K."/>
        </authorList>
    </citation>
    <scope>NUCLEOTIDE SEQUENCE</scope>
</reference>
<dbReference type="EMBL" id="BQNB010008792">
    <property type="protein sequence ID" value="GJS54366.1"/>
    <property type="molecule type" value="Genomic_DNA"/>
</dbReference>
<evidence type="ECO:0000256" key="1">
    <source>
        <dbReference type="SAM" id="MobiDB-lite"/>
    </source>
</evidence>
<gene>
    <name evidence="2" type="ORF">Tco_0627728</name>
</gene>
<proteinExistence type="predicted"/>
<sequence>MFKVADLSSKPIQSLIPPSREVNADDTPDKSLSRTFVPPVTQPKAPTAKTPRKKKIPSLTQPEVLKSSRISKYFSTQATHLQPAEEFVVIADATKSVDASESEEVQGNQPESANSEKITVLDQNIMEEEDAGVQALDEPTLKQLMDKIDQTDDANITFIGSGIDMELDDSSSNLHSMPSDDLVSLTSFETPDLNDEESNSVTKEHSADNLNATSDGVASLPNASTALKETMLGLLAKALKVSLLSLIQESIQNAVQQSIREQTSLFHFQVHQTLEEQLDTMMYKPMNKQLHAFNKLESRRFVQLQTKLSKVIQSKIGIKVKARELIPYIEEGGSDLKMPNVKSFVTPEGVLSQEDFIAKLKEMKRLADLKA</sequence>
<comment type="caution">
    <text evidence="2">The sequence shown here is derived from an EMBL/GenBank/DDBJ whole genome shotgun (WGS) entry which is preliminary data.</text>
</comment>
<evidence type="ECO:0000313" key="2">
    <source>
        <dbReference type="EMBL" id="GJS54366.1"/>
    </source>
</evidence>
<name>A0ABQ4WNA1_9ASTR</name>
<accession>A0ABQ4WNA1</accession>
<organism evidence="2 3">
    <name type="scientific">Tanacetum coccineum</name>
    <dbReference type="NCBI Taxonomy" id="301880"/>
    <lineage>
        <taxon>Eukaryota</taxon>
        <taxon>Viridiplantae</taxon>
        <taxon>Streptophyta</taxon>
        <taxon>Embryophyta</taxon>
        <taxon>Tracheophyta</taxon>
        <taxon>Spermatophyta</taxon>
        <taxon>Magnoliopsida</taxon>
        <taxon>eudicotyledons</taxon>
        <taxon>Gunneridae</taxon>
        <taxon>Pentapetalae</taxon>
        <taxon>asterids</taxon>
        <taxon>campanulids</taxon>
        <taxon>Asterales</taxon>
        <taxon>Asteraceae</taxon>
        <taxon>Asteroideae</taxon>
        <taxon>Anthemideae</taxon>
        <taxon>Anthemidinae</taxon>
        <taxon>Tanacetum</taxon>
    </lineage>
</organism>
<feature type="compositionally biased region" description="Low complexity" evidence="1">
    <location>
        <begin position="37"/>
        <end position="49"/>
    </location>
</feature>
<keyword evidence="3" id="KW-1185">Reference proteome</keyword>
<evidence type="ECO:0000313" key="3">
    <source>
        <dbReference type="Proteomes" id="UP001151760"/>
    </source>
</evidence>